<comment type="caution">
    <text evidence="2">The sequence shown here is derived from an EMBL/GenBank/DDBJ whole genome shotgun (WGS) entry which is preliminary data.</text>
</comment>
<protein>
    <submittedName>
        <fullName evidence="2">Uncharacterized protein</fullName>
    </submittedName>
</protein>
<dbReference type="Proteomes" id="UP000656732">
    <property type="component" value="Unassembled WGS sequence"/>
</dbReference>
<feature type="compositionally biased region" description="Polar residues" evidence="1">
    <location>
        <begin position="63"/>
        <end position="72"/>
    </location>
</feature>
<feature type="region of interest" description="Disordered" evidence="1">
    <location>
        <begin position="1"/>
        <end position="26"/>
    </location>
</feature>
<organism evidence="2 3">
    <name type="scientific">Streptomyces pilosus</name>
    <dbReference type="NCBI Taxonomy" id="28893"/>
    <lineage>
        <taxon>Bacteria</taxon>
        <taxon>Bacillati</taxon>
        <taxon>Actinomycetota</taxon>
        <taxon>Actinomycetes</taxon>
        <taxon>Kitasatosporales</taxon>
        <taxon>Streptomycetaceae</taxon>
        <taxon>Streptomyces</taxon>
    </lineage>
</organism>
<feature type="compositionally biased region" description="Gly residues" evidence="1">
    <location>
        <begin position="1"/>
        <end position="17"/>
    </location>
</feature>
<gene>
    <name evidence="2" type="ORF">GCM10010280_65780</name>
</gene>
<keyword evidence="3" id="KW-1185">Reference proteome</keyword>
<proteinExistence type="predicted"/>
<feature type="region of interest" description="Disordered" evidence="1">
    <location>
        <begin position="56"/>
        <end position="86"/>
    </location>
</feature>
<sequence length="86" mass="8975">MGGRGDGQGQDGEGGGCQAAHYDSEREHEPFITAPTGRYQAFLEQAARMDAMVVPARAAQPSHDASGSSTSPAPRLYEERVAAASP</sequence>
<dbReference type="AlphaFoldDB" id="A0A918C6A5"/>
<evidence type="ECO:0000313" key="2">
    <source>
        <dbReference type="EMBL" id="GGR08837.1"/>
    </source>
</evidence>
<feature type="compositionally biased region" description="Basic and acidic residues" evidence="1">
    <location>
        <begin position="76"/>
        <end position="86"/>
    </location>
</feature>
<name>A0A918C6A5_9ACTN</name>
<reference evidence="2" key="1">
    <citation type="journal article" date="2014" name="Int. J. Syst. Evol. Microbiol.">
        <title>Complete genome sequence of Corynebacterium casei LMG S-19264T (=DSM 44701T), isolated from a smear-ripened cheese.</title>
        <authorList>
            <consortium name="US DOE Joint Genome Institute (JGI-PGF)"/>
            <person name="Walter F."/>
            <person name="Albersmeier A."/>
            <person name="Kalinowski J."/>
            <person name="Ruckert C."/>
        </authorList>
    </citation>
    <scope>NUCLEOTIDE SEQUENCE</scope>
    <source>
        <strain evidence="2">JCM 4403</strain>
    </source>
</reference>
<accession>A0A918C6A5</accession>
<reference evidence="2" key="2">
    <citation type="submission" date="2020-09" db="EMBL/GenBank/DDBJ databases">
        <authorList>
            <person name="Sun Q."/>
            <person name="Ohkuma M."/>
        </authorList>
    </citation>
    <scope>NUCLEOTIDE SEQUENCE</scope>
    <source>
        <strain evidence="2">JCM 4403</strain>
    </source>
</reference>
<evidence type="ECO:0000313" key="3">
    <source>
        <dbReference type="Proteomes" id="UP000656732"/>
    </source>
</evidence>
<evidence type="ECO:0000256" key="1">
    <source>
        <dbReference type="SAM" id="MobiDB-lite"/>
    </source>
</evidence>
<dbReference type="EMBL" id="BMTU01000022">
    <property type="protein sequence ID" value="GGR08837.1"/>
    <property type="molecule type" value="Genomic_DNA"/>
</dbReference>